<dbReference type="GeneID" id="61049558"/>
<evidence type="ECO:0000313" key="1">
    <source>
        <dbReference type="EMBL" id="PWJ93522.1"/>
    </source>
</evidence>
<dbReference type="Proteomes" id="UP000245631">
    <property type="component" value="Unassembled WGS sequence"/>
</dbReference>
<sequence>MSIIKLASLAADLVKEREGDWIEPKEWPGLNPDKPYEQVPLPGLAFLTRSINYPPYAAAYQVELEKLRQAFPSGTIPADAQAKAEGKLAVEHLLLGWRGLDVPYSPEIVGSVLMAEEHRAVRAMVRWCAGVVGKRQVQFEETASGN</sequence>
<dbReference type="AlphaFoldDB" id="A0A8E2WFT9"/>
<reference evidence="1 2" key="1">
    <citation type="submission" date="2018-05" db="EMBL/GenBank/DDBJ databases">
        <title>Genomic Encyclopedia of Type Strains, Phase IV (KMG-IV): sequencing the most valuable type-strain genomes for metagenomic binning, comparative biology and taxonomic classification.</title>
        <authorList>
            <person name="Goeker M."/>
        </authorList>
    </citation>
    <scope>NUCLEOTIDE SEQUENCE [LARGE SCALE GENOMIC DNA]</scope>
    <source>
        <strain evidence="1 2">DSM 2626</strain>
    </source>
</reference>
<evidence type="ECO:0000313" key="2">
    <source>
        <dbReference type="Proteomes" id="UP000245631"/>
    </source>
</evidence>
<protein>
    <submittedName>
        <fullName evidence="1">Uncharacterized protein</fullName>
    </submittedName>
</protein>
<dbReference type="RefSeq" id="WP_146211744.1">
    <property type="nucleotide sequence ID" value="NZ_QGGH01000001.1"/>
</dbReference>
<dbReference type="EMBL" id="QGGH01000001">
    <property type="protein sequence ID" value="PWJ93522.1"/>
    <property type="molecule type" value="Genomic_DNA"/>
</dbReference>
<comment type="caution">
    <text evidence="1">The sequence shown here is derived from an EMBL/GenBank/DDBJ whole genome shotgun (WGS) entry which is preliminary data.</text>
</comment>
<proteinExistence type="predicted"/>
<organism evidence="1 2">
    <name type="scientific">Rhizobium loti</name>
    <name type="common">Mesorhizobium loti</name>
    <dbReference type="NCBI Taxonomy" id="381"/>
    <lineage>
        <taxon>Bacteria</taxon>
        <taxon>Pseudomonadati</taxon>
        <taxon>Pseudomonadota</taxon>
        <taxon>Alphaproteobacteria</taxon>
        <taxon>Hyphomicrobiales</taxon>
        <taxon>Phyllobacteriaceae</taxon>
        <taxon>Mesorhizobium</taxon>
    </lineage>
</organism>
<accession>A0A8E2WFT9</accession>
<gene>
    <name evidence="1" type="ORF">C8D77_101201</name>
</gene>
<name>A0A8E2WFT9_RHILI</name>